<keyword evidence="7" id="KW-0735">Signal-anchor</keyword>
<protein>
    <recommendedName>
        <fullName evidence="13">O-fucosyltransferase family protein</fullName>
    </recommendedName>
</protein>
<comment type="subcellular location">
    <subcellularLocation>
        <location evidence="1">Membrane</location>
        <topology evidence="1">Single-pass type II membrane protein</topology>
    </subcellularLocation>
</comment>
<evidence type="ECO:0000256" key="8">
    <source>
        <dbReference type="ARBA" id="ARBA00022989"/>
    </source>
</evidence>
<evidence type="ECO:0000256" key="12">
    <source>
        <dbReference type="ARBA" id="ARBA00023277"/>
    </source>
</evidence>
<dbReference type="EMBL" id="LT934115">
    <property type="protein sequence ID" value="VAH61185.1"/>
    <property type="molecule type" value="Genomic_DNA"/>
</dbReference>
<keyword evidence="9" id="KW-0472">Membrane</keyword>
<comment type="similarity">
    <text evidence="3">Belongs to the glycosyltransferase GT106 family.</text>
</comment>
<evidence type="ECO:0000256" key="9">
    <source>
        <dbReference type="ARBA" id="ARBA00023136"/>
    </source>
</evidence>
<dbReference type="GO" id="GO:0005737">
    <property type="term" value="C:cytoplasm"/>
    <property type="evidence" value="ECO:0007669"/>
    <property type="project" value="TreeGrafter"/>
</dbReference>
<keyword evidence="12" id="KW-0119">Carbohydrate metabolism</keyword>
<evidence type="ECO:0000256" key="7">
    <source>
        <dbReference type="ARBA" id="ARBA00022968"/>
    </source>
</evidence>
<evidence type="ECO:0000256" key="6">
    <source>
        <dbReference type="ARBA" id="ARBA00022692"/>
    </source>
</evidence>
<evidence type="ECO:0000256" key="2">
    <source>
        <dbReference type="ARBA" id="ARBA00004881"/>
    </source>
</evidence>
<name>A0A9R0VLQ3_TRITD</name>
<evidence type="ECO:0000256" key="13">
    <source>
        <dbReference type="ARBA" id="ARBA00030350"/>
    </source>
</evidence>
<keyword evidence="8" id="KW-1133">Transmembrane helix</keyword>
<evidence type="ECO:0000256" key="4">
    <source>
        <dbReference type="ARBA" id="ARBA00022676"/>
    </source>
</evidence>
<evidence type="ECO:0000313" key="15">
    <source>
        <dbReference type="Proteomes" id="UP000324705"/>
    </source>
</evidence>
<sequence length="129" mass="14987">MVTVARYWNVTIIVPYMDKTSFWVAHEFRDIFDVYYFIASLKGVWFKFFVGMDPFVVLHLRYEMDILAFSGCTHGSRKDKAGEVRRMRYCSSGKWICTNEYVFDCAGDKGAEAAGQRRSCRGHHNPCSE</sequence>
<evidence type="ECO:0000256" key="3">
    <source>
        <dbReference type="ARBA" id="ARBA00007737"/>
    </source>
</evidence>
<reference evidence="14 15" key="1">
    <citation type="submission" date="2017-09" db="EMBL/GenBank/DDBJ databases">
        <authorList>
            <consortium name="International Durum Wheat Genome Sequencing Consortium (IDWGSC)"/>
            <person name="Milanesi L."/>
        </authorList>
    </citation>
    <scope>NUCLEOTIDE SEQUENCE [LARGE SCALE GENOMIC DNA]</scope>
    <source>
        <strain evidence="15">cv. Svevo</strain>
    </source>
</reference>
<keyword evidence="10" id="KW-0325">Glycoprotein</keyword>
<evidence type="ECO:0000256" key="10">
    <source>
        <dbReference type="ARBA" id="ARBA00023180"/>
    </source>
</evidence>
<comment type="pathway">
    <text evidence="2">Glycan metabolism.</text>
</comment>
<keyword evidence="15" id="KW-1185">Reference proteome</keyword>
<dbReference type="PANTHER" id="PTHR31741">
    <property type="entry name" value="OS02G0726500 PROTEIN-RELATED"/>
    <property type="match status" value="1"/>
</dbReference>
<dbReference type="Proteomes" id="UP000324705">
    <property type="component" value="Chromosome 3A"/>
</dbReference>
<accession>A0A9R0VLQ3</accession>
<evidence type="ECO:0000256" key="5">
    <source>
        <dbReference type="ARBA" id="ARBA00022679"/>
    </source>
</evidence>
<evidence type="ECO:0000313" key="14">
    <source>
        <dbReference type="EMBL" id="VAH61185.1"/>
    </source>
</evidence>
<dbReference type="Gramene" id="TRITD3Av1G130540.1">
    <property type="protein sequence ID" value="TRITD3Av1G130540.1"/>
    <property type="gene ID" value="TRITD3Av1G130540"/>
</dbReference>
<dbReference type="InterPro" id="IPR019378">
    <property type="entry name" value="GDP-Fuc_O-FucTrfase"/>
</dbReference>
<dbReference type="PANTHER" id="PTHR31741:SF65">
    <property type="entry name" value="O-FUCOSYLTRANSFERASE FAMILY PROTEIN"/>
    <property type="match status" value="1"/>
</dbReference>
<evidence type="ECO:0000256" key="11">
    <source>
        <dbReference type="ARBA" id="ARBA00023253"/>
    </source>
</evidence>
<keyword evidence="4" id="KW-0328">Glycosyltransferase</keyword>
<evidence type="ECO:0000256" key="1">
    <source>
        <dbReference type="ARBA" id="ARBA00004606"/>
    </source>
</evidence>
<keyword evidence="6" id="KW-0812">Transmembrane</keyword>
<organism evidence="14 15">
    <name type="scientific">Triticum turgidum subsp. durum</name>
    <name type="common">Durum wheat</name>
    <name type="synonym">Triticum durum</name>
    <dbReference type="NCBI Taxonomy" id="4567"/>
    <lineage>
        <taxon>Eukaryota</taxon>
        <taxon>Viridiplantae</taxon>
        <taxon>Streptophyta</taxon>
        <taxon>Embryophyta</taxon>
        <taxon>Tracheophyta</taxon>
        <taxon>Spermatophyta</taxon>
        <taxon>Magnoliopsida</taxon>
        <taxon>Liliopsida</taxon>
        <taxon>Poales</taxon>
        <taxon>Poaceae</taxon>
        <taxon>BOP clade</taxon>
        <taxon>Pooideae</taxon>
        <taxon>Triticodae</taxon>
        <taxon>Triticeae</taxon>
        <taxon>Triticinae</taxon>
        <taxon>Triticum</taxon>
    </lineage>
</organism>
<proteinExistence type="inferred from homology"/>
<keyword evidence="11" id="KW-0294">Fucose metabolism</keyword>
<gene>
    <name evidence="14" type="ORF">TRITD_3Av1G130540</name>
</gene>
<keyword evidence="5" id="KW-0808">Transferase</keyword>
<dbReference type="AlphaFoldDB" id="A0A9R0VLQ3"/>
<dbReference type="Pfam" id="PF10250">
    <property type="entry name" value="O-FucT"/>
    <property type="match status" value="1"/>
</dbReference>